<gene>
    <name evidence="2" type="ORF">PGLA1383_LOCUS9461</name>
</gene>
<feature type="compositionally biased region" description="Basic and acidic residues" evidence="1">
    <location>
        <begin position="194"/>
        <end position="206"/>
    </location>
</feature>
<evidence type="ECO:0000313" key="2">
    <source>
        <dbReference type="EMBL" id="CAE8590745.1"/>
    </source>
</evidence>
<keyword evidence="3" id="KW-1185">Reference proteome</keyword>
<name>A0A813DS67_POLGL</name>
<reference evidence="2" key="1">
    <citation type="submission" date="2021-02" db="EMBL/GenBank/DDBJ databases">
        <authorList>
            <person name="Dougan E. K."/>
            <person name="Rhodes N."/>
            <person name="Thang M."/>
            <person name="Chan C."/>
        </authorList>
    </citation>
    <scope>NUCLEOTIDE SEQUENCE</scope>
</reference>
<proteinExistence type="predicted"/>
<evidence type="ECO:0000256" key="1">
    <source>
        <dbReference type="SAM" id="MobiDB-lite"/>
    </source>
</evidence>
<dbReference type="OrthoDB" id="433093at2759"/>
<accession>A0A813DS67</accession>
<comment type="caution">
    <text evidence="2">The sequence shown here is derived from an EMBL/GenBank/DDBJ whole genome shotgun (WGS) entry which is preliminary data.</text>
</comment>
<sequence>MVKKVQDEIKLAAGDAPAFEEDVRVLPVSFDAGDERWKSLEEAVPLYYEEDFEDYPLGGPRTMAHTVRQLKRMSMSFLQQHEAWVRKSGIRSADRAVREHMALCRALHLLATYDQVNMPNIAGAEALNRRRALIENAYSGHPESPSYEGSEDFLGIKESSDGTVIDPALTQHVSQRQTARAQIMVANYKAMEARDTMKKGRGKYAEEEAGAGDGGRGRGRGRGRGKGGDGGAAAPAAPQ</sequence>
<dbReference type="Proteomes" id="UP000654075">
    <property type="component" value="Unassembled WGS sequence"/>
</dbReference>
<dbReference type="EMBL" id="CAJNNV010004432">
    <property type="protein sequence ID" value="CAE8590745.1"/>
    <property type="molecule type" value="Genomic_DNA"/>
</dbReference>
<evidence type="ECO:0000313" key="3">
    <source>
        <dbReference type="Proteomes" id="UP000654075"/>
    </source>
</evidence>
<feature type="region of interest" description="Disordered" evidence="1">
    <location>
        <begin position="194"/>
        <end position="239"/>
    </location>
</feature>
<dbReference type="AlphaFoldDB" id="A0A813DS67"/>
<organism evidence="2 3">
    <name type="scientific">Polarella glacialis</name>
    <name type="common">Dinoflagellate</name>
    <dbReference type="NCBI Taxonomy" id="89957"/>
    <lineage>
        <taxon>Eukaryota</taxon>
        <taxon>Sar</taxon>
        <taxon>Alveolata</taxon>
        <taxon>Dinophyceae</taxon>
        <taxon>Suessiales</taxon>
        <taxon>Suessiaceae</taxon>
        <taxon>Polarella</taxon>
    </lineage>
</organism>
<protein>
    <submittedName>
        <fullName evidence="2">Uncharacterized protein</fullName>
    </submittedName>
</protein>